<dbReference type="CDD" id="cd00446">
    <property type="entry name" value="GrpE"/>
    <property type="match status" value="1"/>
</dbReference>
<dbReference type="InterPro" id="IPR009012">
    <property type="entry name" value="GrpE_head"/>
</dbReference>
<dbReference type="HAMAP" id="MF_01151">
    <property type="entry name" value="GrpE"/>
    <property type="match status" value="1"/>
</dbReference>
<dbReference type="Pfam" id="PF01025">
    <property type="entry name" value="GrpE"/>
    <property type="match status" value="1"/>
</dbReference>
<reference evidence="7 8" key="1">
    <citation type="journal article" date="2016" name="Nat. Commun.">
        <title>Thousands of microbial genomes shed light on interconnected biogeochemical processes in an aquifer system.</title>
        <authorList>
            <person name="Anantharaman K."/>
            <person name="Brown C.T."/>
            <person name="Hug L.A."/>
            <person name="Sharon I."/>
            <person name="Castelle C.J."/>
            <person name="Probst A.J."/>
            <person name="Thomas B.C."/>
            <person name="Singh A."/>
            <person name="Wilkins M.J."/>
            <person name="Karaoz U."/>
            <person name="Brodie E.L."/>
            <person name="Williams K.H."/>
            <person name="Hubbard S.S."/>
            <person name="Banfield J.F."/>
        </authorList>
    </citation>
    <scope>NUCLEOTIDE SEQUENCE [LARGE SCALE GENOMIC DNA]</scope>
</reference>
<evidence type="ECO:0000256" key="4">
    <source>
        <dbReference type="RuleBase" id="RU004478"/>
    </source>
</evidence>
<dbReference type="Gene3D" id="2.30.22.10">
    <property type="entry name" value="Head domain of nucleotide exchange factor GrpE"/>
    <property type="match status" value="1"/>
</dbReference>
<feature type="region of interest" description="Disordered" evidence="6">
    <location>
        <begin position="178"/>
        <end position="203"/>
    </location>
</feature>
<comment type="subunit">
    <text evidence="3">Homodimer.</text>
</comment>
<comment type="caution">
    <text evidence="7">The sequence shown here is derived from an EMBL/GenBank/DDBJ whole genome shotgun (WGS) entry which is preliminary data.</text>
</comment>
<evidence type="ECO:0000256" key="6">
    <source>
        <dbReference type="SAM" id="MobiDB-lite"/>
    </source>
</evidence>
<evidence type="ECO:0000256" key="2">
    <source>
        <dbReference type="ARBA" id="ARBA00023186"/>
    </source>
</evidence>
<dbReference type="SUPFAM" id="SSF58014">
    <property type="entry name" value="Coiled-coil domain of nucleotide exchange factor GrpE"/>
    <property type="match status" value="1"/>
</dbReference>
<proteinExistence type="inferred from homology"/>
<comment type="similarity">
    <text evidence="1 3 4">Belongs to the GrpE family.</text>
</comment>
<dbReference type="GO" id="GO:0000774">
    <property type="term" value="F:adenyl-nucleotide exchange factor activity"/>
    <property type="evidence" value="ECO:0007669"/>
    <property type="project" value="InterPro"/>
</dbReference>
<evidence type="ECO:0000256" key="3">
    <source>
        <dbReference type="HAMAP-Rule" id="MF_01151"/>
    </source>
</evidence>
<dbReference type="PANTHER" id="PTHR21237">
    <property type="entry name" value="GRPE PROTEIN"/>
    <property type="match status" value="1"/>
</dbReference>
<keyword evidence="3" id="KW-0346">Stress response</keyword>
<gene>
    <name evidence="3" type="primary">grpE</name>
    <name evidence="7" type="ORF">A2932_00170</name>
</gene>
<accession>A0A1G2HFH3</accession>
<evidence type="ECO:0000256" key="1">
    <source>
        <dbReference type="ARBA" id="ARBA00009054"/>
    </source>
</evidence>
<evidence type="ECO:0000256" key="5">
    <source>
        <dbReference type="SAM" id="Coils"/>
    </source>
</evidence>
<dbReference type="AlphaFoldDB" id="A0A1G2HFH3"/>
<dbReference type="InterPro" id="IPR000740">
    <property type="entry name" value="GrpE"/>
</dbReference>
<comment type="function">
    <text evidence="3">Participates actively in the response to hyperosmotic and heat shock by preventing the aggregation of stress-denatured proteins, in association with DnaK and GrpE. It is the nucleotide exchange factor for DnaK and may function as a thermosensor. Unfolded proteins bind initially to DnaJ; upon interaction with the DnaJ-bound protein, DnaK hydrolyzes its bound ATP, resulting in the formation of a stable complex. GrpE releases ADP from DnaK; ATP binding to DnaK triggers the release of the substrate protein, thus completing the reaction cycle. Several rounds of ATP-dependent interactions between DnaJ, DnaK and GrpE are required for fully efficient folding.</text>
</comment>
<dbReference type="STRING" id="1802163.A2932_00170"/>
<sequence>MRAHINKYMKEESNNNKIEYVKEDGANNAETKFKKLKKKLKQAERERKEYLDGWQRERADFTNYKRDNEKYMDESRQLVREDIILQMLSVLDNLELAIAHAPEDIQKMSWYKGVEHVYKQFADKLKELGVEEIEAAGKKFDPALHEALEGTGDWVAEVAQKGYKLGDKVIRAAKVSVKSEVRSTKSETNSNGQSSNDLNGLEH</sequence>
<protein>
    <recommendedName>
        <fullName evidence="3">Protein GrpE</fullName>
    </recommendedName>
    <alternativeName>
        <fullName evidence="3">HSP-70 cofactor</fullName>
    </alternativeName>
</protein>
<keyword evidence="2 3" id="KW-0143">Chaperone</keyword>
<dbReference type="Proteomes" id="UP000179153">
    <property type="component" value="Unassembled WGS sequence"/>
</dbReference>
<feature type="coiled-coil region" evidence="5">
    <location>
        <begin position="26"/>
        <end position="53"/>
    </location>
</feature>
<dbReference type="InterPro" id="IPR013805">
    <property type="entry name" value="GrpE_CC"/>
</dbReference>
<keyword evidence="3" id="KW-0963">Cytoplasm</keyword>
<name>A0A1G2HFH3_9BACT</name>
<evidence type="ECO:0000313" key="7">
    <source>
        <dbReference type="EMBL" id="OGZ61246.1"/>
    </source>
</evidence>
<dbReference type="GO" id="GO:0051082">
    <property type="term" value="F:unfolded protein binding"/>
    <property type="evidence" value="ECO:0007669"/>
    <property type="project" value="TreeGrafter"/>
</dbReference>
<dbReference type="GO" id="GO:0005737">
    <property type="term" value="C:cytoplasm"/>
    <property type="evidence" value="ECO:0007669"/>
    <property type="project" value="UniProtKB-SubCell"/>
</dbReference>
<dbReference type="SUPFAM" id="SSF51064">
    <property type="entry name" value="Head domain of nucleotide exchange factor GrpE"/>
    <property type="match status" value="1"/>
</dbReference>
<feature type="compositionally biased region" description="Polar residues" evidence="6">
    <location>
        <begin position="186"/>
        <end position="203"/>
    </location>
</feature>
<evidence type="ECO:0000313" key="8">
    <source>
        <dbReference type="Proteomes" id="UP000179153"/>
    </source>
</evidence>
<dbReference type="PANTHER" id="PTHR21237:SF23">
    <property type="entry name" value="GRPE PROTEIN HOMOLOG, MITOCHONDRIAL"/>
    <property type="match status" value="1"/>
</dbReference>
<dbReference type="GO" id="GO:0006457">
    <property type="term" value="P:protein folding"/>
    <property type="evidence" value="ECO:0007669"/>
    <property type="project" value="InterPro"/>
</dbReference>
<keyword evidence="5" id="KW-0175">Coiled coil</keyword>
<organism evidence="7 8">
    <name type="scientific">Candidatus Spechtbacteria bacterium RIFCSPLOWO2_01_FULL_46_10</name>
    <dbReference type="NCBI Taxonomy" id="1802163"/>
    <lineage>
        <taxon>Bacteria</taxon>
        <taxon>Candidatus Spechtiibacteriota</taxon>
    </lineage>
</organism>
<dbReference type="EMBL" id="MHOI01000024">
    <property type="protein sequence ID" value="OGZ61246.1"/>
    <property type="molecule type" value="Genomic_DNA"/>
</dbReference>
<dbReference type="GO" id="GO:0051087">
    <property type="term" value="F:protein-folding chaperone binding"/>
    <property type="evidence" value="ECO:0007669"/>
    <property type="project" value="InterPro"/>
</dbReference>
<dbReference type="PRINTS" id="PR00773">
    <property type="entry name" value="GRPEPROTEIN"/>
</dbReference>
<dbReference type="Gene3D" id="3.90.20.20">
    <property type="match status" value="1"/>
</dbReference>
<comment type="subcellular location">
    <subcellularLocation>
        <location evidence="3">Cytoplasm</location>
    </subcellularLocation>
</comment>
<dbReference type="GO" id="GO:0042803">
    <property type="term" value="F:protein homodimerization activity"/>
    <property type="evidence" value="ECO:0007669"/>
    <property type="project" value="InterPro"/>
</dbReference>